<feature type="compositionally biased region" description="Acidic residues" evidence="1">
    <location>
        <begin position="290"/>
        <end position="308"/>
    </location>
</feature>
<evidence type="ECO:0000313" key="3">
    <source>
        <dbReference type="Proteomes" id="UP000265515"/>
    </source>
</evidence>
<gene>
    <name evidence="2" type="ORF">CBR_g55038</name>
</gene>
<dbReference type="EMBL" id="BFEA01001026">
    <property type="protein sequence ID" value="GBG92269.1"/>
    <property type="molecule type" value="Genomic_DNA"/>
</dbReference>
<feature type="region of interest" description="Disordered" evidence="1">
    <location>
        <begin position="1"/>
        <end position="113"/>
    </location>
</feature>
<feature type="compositionally biased region" description="Gly residues" evidence="1">
    <location>
        <begin position="1"/>
        <end position="12"/>
    </location>
</feature>
<comment type="caution">
    <text evidence="2">The sequence shown here is derived from an EMBL/GenBank/DDBJ whole genome shotgun (WGS) entry which is preliminary data.</text>
</comment>
<organism evidence="2 3">
    <name type="scientific">Chara braunii</name>
    <name type="common">Braun's stonewort</name>
    <dbReference type="NCBI Taxonomy" id="69332"/>
    <lineage>
        <taxon>Eukaryota</taxon>
        <taxon>Viridiplantae</taxon>
        <taxon>Streptophyta</taxon>
        <taxon>Charophyceae</taxon>
        <taxon>Charales</taxon>
        <taxon>Characeae</taxon>
        <taxon>Chara</taxon>
    </lineage>
</organism>
<sequence length="341" mass="38316">MRTGGGEDANGGRGKEEKRKRGKEEKRERGKRRRRGEEEQEEEMRTGGGDEDRRRRRGQEEERTRVGDEEKRERGKEGKRKKGGEEEKRRGEERRGEESRREEKRRGEKQTRRVEESALVLLSELRSPVANLGTTVQNGTRRSCLGLSSLPVVSLWSVPHLVNQWVVVAVARFEQLSAPLGFGSGLPGNFRSSIRVVPLALFARCAGPIAGYGIPRYHCELVIWKEEVEGREIGTNNDEARRYSRSLASAGGVMIRLSMHRGGHCPGDSDGDRERLHQRGALDRRCDHECSDDDDTGEEEEGEEEAVDGGDGAAAAAGEGRGWWWQGISKWTSNGERRQSD</sequence>
<evidence type="ECO:0000256" key="1">
    <source>
        <dbReference type="SAM" id="MobiDB-lite"/>
    </source>
</evidence>
<name>A0A388MCS7_CHABU</name>
<feature type="compositionally biased region" description="Basic and acidic residues" evidence="1">
    <location>
        <begin position="83"/>
        <end position="113"/>
    </location>
</feature>
<feature type="compositionally biased region" description="Basic and acidic residues" evidence="1">
    <location>
        <begin position="43"/>
        <end position="76"/>
    </location>
</feature>
<evidence type="ECO:0000313" key="2">
    <source>
        <dbReference type="EMBL" id="GBG92269.1"/>
    </source>
</evidence>
<reference evidence="2 3" key="1">
    <citation type="journal article" date="2018" name="Cell">
        <title>The Chara Genome: Secondary Complexity and Implications for Plant Terrestrialization.</title>
        <authorList>
            <person name="Nishiyama T."/>
            <person name="Sakayama H."/>
            <person name="Vries J.D."/>
            <person name="Buschmann H."/>
            <person name="Saint-Marcoux D."/>
            <person name="Ullrich K.K."/>
            <person name="Haas F.B."/>
            <person name="Vanderstraeten L."/>
            <person name="Becker D."/>
            <person name="Lang D."/>
            <person name="Vosolsobe S."/>
            <person name="Rombauts S."/>
            <person name="Wilhelmsson P.K.I."/>
            <person name="Janitza P."/>
            <person name="Kern R."/>
            <person name="Heyl A."/>
            <person name="Rumpler F."/>
            <person name="Villalobos L.I.A.C."/>
            <person name="Clay J.M."/>
            <person name="Skokan R."/>
            <person name="Toyoda A."/>
            <person name="Suzuki Y."/>
            <person name="Kagoshima H."/>
            <person name="Schijlen E."/>
            <person name="Tajeshwar N."/>
            <person name="Catarino B."/>
            <person name="Hetherington A.J."/>
            <person name="Saltykova A."/>
            <person name="Bonnot C."/>
            <person name="Breuninger H."/>
            <person name="Symeonidi A."/>
            <person name="Radhakrishnan G.V."/>
            <person name="Van Nieuwerburgh F."/>
            <person name="Deforce D."/>
            <person name="Chang C."/>
            <person name="Karol K.G."/>
            <person name="Hedrich R."/>
            <person name="Ulvskov P."/>
            <person name="Glockner G."/>
            <person name="Delwiche C.F."/>
            <person name="Petrasek J."/>
            <person name="Van de Peer Y."/>
            <person name="Friml J."/>
            <person name="Beilby M."/>
            <person name="Dolan L."/>
            <person name="Kohara Y."/>
            <person name="Sugano S."/>
            <person name="Fujiyama A."/>
            <person name="Delaux P.-M."/>
            <person name="Quint M."/>
            <person name="TheiBen G."/>
            <person name="Hagemann M."/>
            <person name="Harholt J."/>
            <person name="Dunand C."/>
            <person name="Zachgo S."/>
            <person name="Langdale J."/>
            <person name="Maumus F."/>
            <person name="Straeten D.V.D."/>
            <person name="Gould S.B."/>
            <person name="Rensing S.A."/>
        </authorList>
    </citation>
    <scope>NUCLEOTIDE SEQUENCE [LARGE SCALE GENOMIC DNA]</scope>
    <source>
        <strain evidence="2 3">S276</strain>
    </source>
</reference>
<accession>A0A388MCS7</accession>
<feature type="region of interest" description="Disordered" evidence="1">
    <location>
        <begin position="286"/>
        <end position="341"/>
    </location>
</feature>
<proteinExistence type="predicted"/>
<dbReference type="Proteomes" id="UP000265515">
    <property type="component" value="Unassembled WGS sequence"/>
</dbReference>
<keyword evidence="3" id="KW-1185">Reference proteome</keyword>
<dbReference type="AlphaFoldDB" id="A0A388MCS7"/>
<dbReference type="Gramene" id="GBG92269">
    <property type="protein sequence ID" value="GBG92269"/>
    <property type="gene ID" value="CBR_g55038"/>
</dbReference>
<protein>
    <submittedName>
        <fullName evidence="2">Uncharacterized protein</fullName>
    </submittedName>
</protein>
<feature type="compositionally biased region" description="Basic and acidic residues" evidence="1">
    <location>
        <begin position="13"/>
        <end position="28"/>
    </location>
</feature>